<feature type="region of interest" description="Disordered" evidence="2">
    <location>
        <begin position="1"/>
        <end position="38"/>
    </location>
</feature>
<comment type="caution">
    <text evidence="3">The sequence shown here is derived from an EMBL/GenBank/DDBJ whole genome shotgun (WGS) entry which is preliminary data.</text>
</comment>
<dbReference type="EMBL" id="QKKF02004753">
    <property type="protein sequence ID" value="RZF47130.1"/>
    <property type="molecule type" value="Genomic_DNA"/>
</dbReference>
<dbReference type="InParanoid" id="A0A482XNN6"/>
<dbReference type="AlphaFoldDB" id="A0A482XNN6"/>
<dbReference type="Proteomes" id="UP000291343">
    <property type="component" value="Unassembled WGS sequence"/>
</dbReference>
<comment type="similarity">
    <text evidence="1">Belongs to the SNF7 family.</text>
</comment>
<protein>
    <submittedName>
        <fullName evidence="3">Uncharacterized protein</fullName>
    </submittedName>
</protein>
<dbReference type="Pfam" id="PF03357">
    <property type="entry name" value="Snf7"/>
    <property type="match status" value="1"/>
</dbReference>
<gene>
    <name evidence="3" type="ORF">LSTR_LSTR005208</name>
</gene>
<evidence type="ECO:0000313" key="4">
    <source>
        <dbReference type="Proteomes" id="UP000291343"/>
    </source>
</evidence>
<evidence type="ECO:0000256" key="1">
    <source>
        <dbReference type="ARBA" id="ARBA00006190"/>
    </source>
</evidence>
<dbReference type="InterPro" id="IPR005024">
    <property type="entry name" value="Snf7_fam"/>
</dbReference>
<proteinExistence type="inferred from homology"/>
<feature type="compositionally biased region" description="Basic and acidic residues" evidence="2">
    <location>
        <begin position="10"/>
        <end position="38"/>
    </location>
</feature>
<reference evidence="3 4" key="1">
    <citation type="journal article" date="2017" name="Gigascience">
        <title>Genome sequence of the small brown planthopper, Laodelphax striatellus.</title>
        <authorList>
            <person name="Zhu J."/>
            <person name="Jiang F."/>
            <person name="Wang X."/>
            <person name="Yang P."/>
            <person name="Bao Y."/>
            <person name="Zhao W."/>
            <person name="Wang W."/>
            <person name="Lu H."/>
            <person name="Wang Q."/>
            <person name="Cui N."/>
            <person name="Li J."/>
            <person name="Chen X."/>
            <person name="Luo L."/>
            <person name="Yu J."/>
            <person name="Kang L."/>
            <person name="Cui F."/>
        </authorList>
    </citation>
    <scope>NUCLEOTIDE SEQUENCE [LARGE SCALE GENOMIC DNA]</scope>
    <source>
        <strain evidence="3">Lst14</strain>
    </source>
</reference>
<dbReference type="OrthoDB" id="5594417at2759"/>
<name>A0A482XNN6_LAOST</name>
<dbReference type="Gene3D" id="6.10.140.1230">
    <property type="match status" value="1"/>
</dbReference>
<accession>A0A482XNN6</accession>
<dbReference type="SMR" id="A0A482XNN6"/>
<dbReference type="STRING" id="195883.A0A482XNN6"/>
<keyword evidence="4" id="KW-1185">Reference proteome</keyword>
<sequence length="214" mass="24161">MDFLFGKKVTPKEQQRENDRALRKVGRDLERDRQQLEREEKKIEMEIRKLVKEGNKEGYTILAKQLVQMRKQKNRTFAAGSKVQSIGVKNKSVGANIKLAEAMSTTAKTMQNMNDIMKPEKIAADISNFSKATMKMDMTEEMINDTLDDILDEDGLEEESDHIVQQVLDEIGIEISGKVNEAPSAIKDSIGSSSKSRVPTDEEIEAQLAKLRAM</sequence>
<dbReference type="GO" id="GO:0007034">
    <property type="term" value="P:vacuolar transport"/>
    <property type="evidence" value="ECO:0007669"/>
    <property type="project" value="InterPro"/>
</dbReference>
<dbReference type="FunCoup" id="A0A482XNN6">
    <property type="interactions" value="366"/>
</dbReference>
<organism evidence="3 4">
    <name type="scientific">Laodelphax striatellus</name>
    <name type="common">Small brown planthopper</name>
    <name type="synonym">Delphax striatella</name>
    <dbReference type="NCBI Taxonomy" id="195883"/>
    <lineage>
        <taxon>Eukaryota</taxon>
        <taxon>Metazoa</taxon>
        <taxon>Ecdysozoa</taxon>
        <taxon>Arthropoda</taxon>
        <taxon>Hexapoda</taxon>
        <taxon>Insecta</taxon>
        <taxon>Pterygota</taxon>
        <taxon>Neoptera</taxon>
        <taxon>Paraneoptera</taxon>
        <taxon>Hemiptera</taxon>
        <taxon>Auchenorrhyncha</taxon>
        <taxon>Fulgoroidea</taxon>
        <taxon>Delphacidae</taxon>
        <taxon>Criomorphinae</taxon>
        <taxon>Laodelphax</taxon>
    </lineage>
</organism>
<evidence type="ECO:0000256" key="2">
    <source>
        <dbReference type="SAM" id="MobiDB-lite"/>
    </source>
</evidence>
<evidence type="ECO:0000313" key="3">
    <source>
        <dbReference type="EMBL" id="RZF47130.1"/>
    </source>
</evidence>
<dbReference type="PANTHER" id="PTHR10476">
    <property type="entry name" value="CHARGED MULTIVESICULAR BODY PROTEIN"/>
    <property type="match status" value="1"/>
</dbReference>